<organism evidence="1 2">
    <name type="scientific">Pristionchus pacificus</name>
    <name type="common">Parasitic nematode worm</name>
    <dbReference type="NCBI Taxonomy" id="54126"/>
    <lineage>
        <taxon>Eukaryota</taxon>
        <taxon>Metazoa</taxon>
        <taxon>Ecdysozoa</taxon>
        <taxon>Nematoda</taxon>
        <taxon>Chromadorea</taxon>
        <taxon>Rhabditida</taxon>
        <taxon>Rhabditina</taxon>
        <taxon>Diplogasteromorpha</taxon>
        <taxon>Diplogasteroidea</taxon>
        <taxon>Neodiplogasteridae</taxon>
        <taxon>Pristionchus</taxon>
    </lineage>
</organism>
<accession>A0A2A6CS13</accession>
<dbReference type="Proteomes" id="UP000005239">
    <property type="component" value="Unassembled WGS sequence"/>
</dbReference>
<dbReference type="EnsemblMetazoa" id="PPA14190.1">
    <property type="protein sequence ID" value="PPA14190.1"/>
    <property type="gene ID" value="WBGene00103744"/>
</dbReference>
<reference evidence="2" key="1">
    <citation type="journal article" date="2008" name="Nat. Genet.">
        <title>The Pristionchus pacificus genome provides a unique perspective on nematode lifestyle and parasitism.</title>
        <authorList>
            <person name="Dieterich C."/>
            <person name="Clifton S.W."/>
            <person name="Schuster L.N."/>
            <person name="Chinwalla A."/>
            <person name="Delehaunty K."/>
            <person name="Dinkelacker I."/>
            <person name="Fulton L."/>
            <person name="Fulton R."/>
            <person name="Godfrey J."/>
            <person name="Minx P."/>
            <person name="Mitreva M."/>
            <person name="Roeseler W."/>
            <person name="Tian H."/>
            <person name="Witte H."/>
            <person name="Yang S.P."/>
            <person name="Wilson R.K."/>
            <person name="Sommer R.J."/>
        </authorList>
    </citation>
    <scope>NUCLEOTIDE SEQUENCE [LARGE SCALE GENOMIC DNA]</scope>
    <source>
        <strain evidence="2">PS312</strain>
    </source>
</reference>
<keyword evidence="2" id="KW-1185">Reference proteome</keyword>
<evidence type="ECO:0000313" key="2">
    <source>
        <dbReference type="Proteomes" id="UP000005239"/>
    </source>
</evidence>
<evidence type="ECO:0000313" key="1">
    <source>
        <dbReference type="EnsemblMetazoa" id="PPA14190.1"/>
    </source>
</evidence>
<name>A0A2A6CS13_PRIPA</name>
<proteinExistence type="predicted"/>
<gene>
    <name evidence="1" type="primary">WBGene00103744</name>
</gene>
<reference evidence="1" key="2">
    <citation type="submission" date="2022-06" db="UniProtKB">
        <authorList>
            <consortium name="EnsemblMetazoa"/>
        </authorList>
    </citation>
    <scope>IDENTIFICATION</scope>
    <source>
        <strain evidence="1">PS312</strain>
    </source>
</reference>
<protein>
    <submittedName>
        <fullName evidence="1">Uncharacterized protein</fullName>
    </submittedName>
</protein>
<sequence>MPNPSDSSHSLSTANSHSITRLDTKMIDLGTIPIPDGEVTQIQLSIVLDDHEQAIEYIRKMRFHFDVDVDSKN</sequence>
<dbReference type="AlphaFoldDB" id="A0A2A6CS13"/>
<accession>A0A8R1YF91</accession>